<sequence length="358" mass="38729">MSRYVIRRTAALIPVFLGILLVVFVMVRLIPGDPCLVMLGERATKAQCEAFKERFGLKDPLPVQFARYGIQILKGDLGTSISTGRPVAVILAERLPMTIELTIGAILFATTVGITLGVLSAIHQNSPIDVATMVLANVGVSMPVFWLGLMLAYVFALVFKDTPLFLPPSGRLSPGLSLPPLSRVWGLEDVEGFPRVALIFLSNSVLFNSLVTGNLAAFWDAVRHLILPSVAVGTIPLSIIARMTRSSLLEVLGEDYIRTARAKGLRERIVLVRHAMRNAMIPIVTVVGLQTGSLLSGAVLTETVFSLPGVGTQLVSAILARDYPVVQGFTLAVAVMFALINLIVDLSYAYLDPRIRLD</sequence>
<dbReference type="Gene3D" id="1.10.3720.10">
    <property type="entry name" value="MetI-like"/>
    <property type="match status" value="1"/>
</dbReference>
<proteinExistence type="inferred from homology"/>
<keyword evidence="10" id="KW-1185">Reference proteome</keyword>
<dbReference type="InterPro" id="IPR035906">
    <property type="entry name" value="MetI-like_sf"/>
</dbReference>
<keyword evidence="6 7" id="KW-0472">Membrane</keyword>
<evidence type="ECO:0000313" key="10">
    <source>
        <dbReference type="Proteomes" id="UP000197025"/>
    </source>
</evidence>
<evidence type="ECO:0000256" key="6">
    <source>
        <dbReference type="ARBA" id="ARBA00023136"/>
    </source>
</evidence>
<feature type="transmembrane region" description="Helical" evidence="7">
    <location>
        <begin position="134"/>
        <end position="159"/>
    </location>
</feature>
<evidence type="ECO:0000256" key="1">
    <source>
        <dbReference type="ARBA" id="ARBA00004651"/>
    </source>
</evidence>
<dbReference type="CDD" id="cd06261">
    <property type="entry name" value="TM_PBP2"/>
    <property type="match status" value="1"/>
</dbReference>
<dbReference type="Pfam" id="PF00528">
    <property type="entry name" value="BPD_transp_1"/>
    <property type="match status" value="1"/>
</dbReference>
<dbReference type="PANTHER" id="PTHR43163:SF6">
    <property type="entry name" value="DIPEPTIDE TRANSPORT SYSTEM PERMEASE PROTEIN DPPB-RELATED"/>
    <property type="match status" value="1"/>
</dbReference>
<evidence type="ECO:0000313" key="9">
    <source>
        <dbReference type="EMBL" id="SNB67209.1"/>
    </source>
</evidence>
<protein>
    <submittedName>
        <fullName evidence="9">Peptide/nickel transport system permease protein</fullName>
    </submittedName>
</protein>
<evidence type="ECO:0000259" key="8">
    <source>
        <dbReference type="PROSITE" id="PS50928"/>
    </source>
</evidence>
<comment type="similarity">
    <text evidence="7">Belongs to the binding-protein-dependent transport system permease family.</text>
</comment>
<feature type="transmembrane region" description="Helical" evidence="7">
    <location>
        <begin position="196"/>
        <end position="218"/>
    </location>
</feature>
<dbReference type="PROSITE" id="PS50928">
    <property type="entry name" value="ABC_TM1"/>
    <property type="match status" value="1"/>
</dbReference>
<evidence type="ECO:0000256" key="2">
    <source>
        <dbReference type="ARBA" id="ARBA00022448"/>
    </source>
</evidence>
<dbReference type="SUPFAM" id="SSF161098">
    <property type="entry name" value="MetI-like"/>
    <property type="match status" value="1"/>
</dbReference>
<reference evidence="10" key="1">
    <citation type="submission" date="2017-06" db="EMBL/GenBank/DDBJ databases">
        <authorList>
            <person name="Varghese N."/>
            <person name="Submissions S."/>
        </authorList>
    </citation>
    <scope>NUCLEOTIDE SEQUENCE [LARGE SCALE GENOMIC DNA]</scope>
    <source>
        <strain evidence="10">JAD2</strain>
    </source>
</reference>
<dbReference type="RefSeq" id="WP_088571469.1">
    <property type="nucleotide sequence ID" value="NZ_FYEK01000029.1"/>
</dbReference>
<gene>
    <name evidence="9" type="ORF">SAMN02746019_00010560</name>
</gene>
<name>A0A212R571_9CHLR</name>
<dbReference type="InterPro" id="IPR000515">
    <property type="entry name" value="MetI-like"/>
</dbReference>
<dbReference type="OrthoDB" id="9772184at2"/>
<keyword evidence="3" id="KW-1003">Cell membrane</keyword>
<dbReference type="AlphaFoldDB" id="A0A212R571"/>
<feature type="domain" description="ABC transmembrane type-1" evidence="8">
    <location>
        <begin position="95"/>
        <end position="348"/>
    </location>
</feature>
<dbReference type="GO" id="GO:0055085">
    <property type="term" value="P:transmembrane transport"/>
    <property type="evidence" value="ECO:0007669"/>
    <property type="project" value="InterPro"/>
</dbReference>
<dbReference type="PANTHER" id="PTHR43163">
    <property type="entry name" value="DIPEPTIDE TRANSPORT SYSTEM PERMEASE PROTEIN DPPB-RELATED"/>
    <property type="match status" value="1"/>
</dbReference>
<dbReference type="GO" id="GO:0005886">
    <property type="term" value="C:plasma membrane"/>
    <property type="evidence" value="ECO:0007669"/>
    <property type="project" value="UniProtKB-SubCell"/>
</dbReference>
<dbReference type="Proteomes" id="UP000197025">
    <property type="component" value="Unassembled WGS sequence"/>
</dbReference>
<feature type="transmembrane region" description="Helical" evidence="7">
    <location>
        <begin position="329"/>
        <end position="351"/>
    </location>
</feature>
<keyword evidence="5 7" id="KW-1133">Transmembrane helix</keyword>
<dbReference type="InParanoid" id="A0A212R571"/>
<keyword evidence="2 7" id="KW-0813">Transport</keyword>
<organism evidence="9 10">
    <name type="scientific">Thermoflexus hugenholtzii JAD2</name>
    <dbReference type="NCBI Taxonomy" id="877466"/>
    <lineage>
        <taxon>Bacteria</taxon>
        <taxon>Bacillati</taxon>
        <taxon>Chloroflexota</taxon>
        <taxon>Thermoflexia</taxon>
        <taxon>Thermoflexales</taxon>
        <taxon>Thermoflexaceae</taxon>
        <taxon>Thermoflexus</taxon>
    </lineage>
</organism>
<feature type="transmembrane region" description="Helical" evidence="7">
    <location>
        <begin position="101"/>
        <end position="122"/>
    </location>
</feature>
<keyword evidence="4 7" id="KW-0812">Transmembrane</keyword>
<evidence type="ECO:0000256" key="4">
    <source>
        <dbReference type="ARBA" id="ARBA00022692"/>
    </source>
</evidence>
<dbReference type="EMBL" id="FYEK01000029">
    <property type="protein sequence ID" value="SNB67209.1"/>
    <property type="molecule type" value="Genomic_DNA"/>
</dbReference>
<dbReference type="Pfam" id="PF19300">
    <property type="entry name" value="BPD_transp_1_N"/>
    <property type="match status" value="1"/>
</dbReference>
<evidence type="ECO:0000256" key="5">
    <source>
        <dbReference type="ARBA" id="ARBA00022989"/>
    </source>
</evidence>
<evidence type="ECO:0000256" key="7">
    <source>
        <dbReference type="RuleBase" id="RU363032"/>
    </source>
</evidence>
<comment type="subcellular location">
    <subcellularLocation>
        <location evidence="1 7">Cell membrane</location>
        <topology evidence="1 7">Multi-pass membrane protein</topology>
    </subcellularLocation>
</comment>
<feature type="transmembrane region" description="Helical" evidence="7">
    <location>
        <begin position="12"/>
        <end position="30"/>
    </location>
</feature>
<evidence type="ECO:0000256" key="3">
    <source>
        <dbReference type="ARBA" id="ARBA00022475"/>
    </source>
</evidence>
<dbReference type="InterPro" id="IPR045621">
    <property type="entry name" value="BPD_transp_1_N"/>
</dbReference>
<accession>A0A212R571</accession>